<dbReference type="Pfam" id="PF01937">
    <property type="entry name" value="ARMT1-like_dom"/>
    <property type="match status" value="1"/>
</dbReference>
<dbReference type="AlphaFoldDB" id="A0A6H5FZS2"/>
<protein>
    <recommendedName>
        <fullName evidence="3">Damage-control phosphatase ARMT1-like metal-binding domain-containing protein</fullName>
    </recommendedName>
</protein>
<gene>
    <name evidence="5" type="ORF">NTEN_LOCUS12308</name>
    <name evidence="4" type="ORF">NTEN_LOCUS1737</name>
</gene>
<evidence type="ECO:0000256" key="1">
    <source>
        <dbReference type="ARBA" id="ARBA00001967"/>
    </source>
</evidence>
<dbReference type="OrthoDB" id="6611633at2759"/>
<reference evidence="4 6" key="1">
    <citation type="submission" date="2020-02" db="EMBL/GenBank/DDBJ databases">
        <authorList>
            <person name="Ferguson B K."/>
        </authorList>
    </citation>
    <scope>NUCLEOTIDE SEQUENCE [LARGE SCALE GENOMIC DNA]</scope>
</reference>
<evidence type="ECO:0000313" key="4">
    <source>
        <dbReference type="EMBL" id="CAA9994921.1"/>
    </source>
</evidence>
<proteinExistence type="predicted"/>
<feature type="domain" description="Damage-control phosphatase ARMT1-like metal-binding" evidence="3">
    <location>
        <begin position="5"/>
        <end position="151"/>
    </location>
</feature>
<dbReference type="Proteomes" id="UP000479000">
    <property type="component" value="Unassembled WGS sequence"/>
</dbReference>
<accession>A0A6H5FZS2</accession>
<dbReference type="EMBL" id="CADCXU010018482">
    <property type="protein sequence ID" value="CAB0006861.1"/>
    <property type="molecule type" value="Genomic_DNA"/>
</dbReference>
<comment type="cofactor">
    <cofactor evidence="1">
        <name>Ni(2+)</name>
        <dbReference type="ChEBI" id="CHEBI:49786"/>
    </cofactor>
</comment>
<dbReference type="Gene3D" id="3.40.50.10880">
    <property type="entry name" value="Uncharacterised protein PF01937, DUF89, domain 3"/>
    <property type="match status" value="1"/>
</dbReference>
<dbReference type="SUPFAM" id="SSF111321">
    <property type="entry name" value="AF1104-like"/>
    <property type="match status" value="1"/>
</dbReference>
<evidence type="ECO:0000259" key="3">
    <source>
        <dbReference type="Pfam" id="PF01937"/>
    </source>
</evidence>
<dbReference type="EMBL" id="CADCXU010002818">
    <property type="protein sequence ID" value="CAA9994921.1"/>
    <property type="molecule type" value="Genomic_DNA"/>
</dbReference>
<evidence type="ECO:0000313" key="5">
    <source>
        <dbReference type="EMBL" id="CAB0006861.1"/>
    </source>
</evidence>
<sequence>MTQGRAHRQAAIFIDNSGFDAILGMLPFARFLLSRGTKVMVCANSEPALNDVTFVELEVILQQAGVICPKIKKAVDEKRLIPMETAQIGPCLDLSRLDRKLAKRMVDVDLLVIEGMGRAVHTNLNADFTCESLRVAVIKNKWLSQRLGGDMFAAIFKYLPPVLKE</sequence>
<dbReference type="InterPro" id="IPR002791">
    <property type="entry name" value="ARMT1-like_metal-bd"/>
</dbReference>
<keyword evidence="2" id="KW-0533">Nickel</keyword>
<name>A0A6H5FZS2_9HEMI</name>
<organism evidence="4 6">
    <name type="scientific">Nesidiocoris tenuis</name>
    <dbReference type="NCBI Taxonomy" id="355587"/>
    <lineage>
        <taxon>Eukaryota</taxon>
        <taxon>Metazoa</taxon>
        <taxon>Ecdysozoa</taxon>
        <taxon>Arthropoda</taxon>
        <taxon>Hexapoda</taxon>
        <taxon>Insecta</taxon>
        <taxon>Pterygota</taxon>
        <taxon>Neoptera</taxon>
        <taxon>Paraneoptera</taxon>
        <taxon>Hemiptera</taxon>
        <taxon>Heteroptera</taxon>
        <taxon>Panheteroptera</taxon>
        <taxon>Cimicomorpha</taxon>
        <taxon>Miridae</taxon>
        <taxon>Dicyphina</taxon>
        <taxon>Nesidiocoris</taxon>
    </lineage>
</organism>
<evidence type="ECO:0000313" key="6">
    <source>
        <dbReference type="Proteomes" id="UP000479000"/>
    </source>
</evidence>
<evidence type="ECO:0000256" key="2">
    <source>
        <dbReference type="ARBA" id="ARBA00022596"/>
    </source>
</evidence>
<keyword evidence="6" id="KW-1185">Reference proteome</keyword>
<dbReference type="InterPro" id="IPR036075">
    <property type="entry name" value="ARMT-1-like_metal-bd_sf"/>
</dbReference>